<evidence type="ECO:0000256" key="1">
    <source>
        <dbReference type="SAM" id="MobiDB-lite"/>
    </source>
</evidence>
<organism evidence="2 3">
    <name type="scientific">Zizania palustris</name>
    <name type="common">Northern wild rice</name>
    <dbReference type="NCBI Taxonomy" id="103762"/>
    <lineage>
        <taxon>Eukaryota</taxon>
        <taxon>Viridiplantae</taxon>
        <taxon>Streptophyta</taxon>
        <taxon>Embryophyta</taxon>
        <taxon>Tracheophyta</taxon>
        <taxon>Spermatophyta</taxon>
        <taxon>Magnoliopsida</taxon>
        <taxon>Liliopsida</taxon>
        <taxon>Poales</taxon>
        <taxon>Poaceae</taxon>
        <taxon>BOP clade</taxon>
        <taxon>Oryzoideae</taxon>
        <taxon>Oryzeae</taxon>
        <taxon>Zizaniinae</taxon>
        <taxon>Zizania</taxon>
    </lineage>
</organism>
<protein>
    <submittedName>
        <fullName evidence="2">Uncharacterized protein</fullName>
    </submittedName>
</protein>
<sequence length="111" mass="12118">MLDATGDMDSIRVAVVEDVSSIPPTSVVGGRVDEETLASPYLEGDASTNPPSAQEGVEAREEACIEVVDVLELKEEVSLEDASGELLSVPRLLLEWRFNMYMEASPYWLNS</sequence>
<reference evidence="2" key="2">
    <citation type="submission" date="2021-02" db="EMBL/GenBank/DDBJ databases">
        <authorList>
            <person name="Kimball J.A."/>
            <person name="Haas M.W."/>
            <person name="Macchietto M."/>
            <person name="Kono T."/>
            <person name="Duquette J."/>
            <person name="Shao M."/>
        </authorList>
    </citation>
    <scope>NUCLEOTIDE SEQUENCE</scope>
    <source>
        <tissue evidence="2">Fresh leaf tissue</tissue>
    </source>
</reference>
<dbReference type="Proteomes" id="UP000729402">
    <property type="component" value="Unassembled WGS sequence"/>
</dbReference>
<dbReference type="EMBL" id="JAAALK010000289">
    <property type="protein sequence ID" value="KAG8051330.1"/>
    <property type="molecule type" value="Genomic_DNA"/>
</dbReference>
<proteinExistence type="predicted"/>
<evidence type="ECO:0000313" key="2">
    <source>
        <dbReference type="EMBL" id="KAG8051330.1"/>
    </source>
</evidence>
<comment type="caution">
    <text evidence="2">The sequence shown here is derived from an EMBL/GenBank/DDBJ whole genome shotgun (WGS) entry which is preliminary data.</text>
</comment>
<accession>A0A8J5V516</accession>
<reference evidence="2" key="1">
    <citation type="journal article" date="2021" name="bioRxiv">
        <title>Whole Genome Assembly and Annotation of Northern Wild Rice, Zizania palustris L., Supports a Whole Genome Duplication in the Zizania Genus.</title>
        <authorList>
            <person name="Haas M."/>
            <person name="Kono T."/>
            <person name="Macchietto M."/>
            <person name="Millas R."/>
            <person name="McGilp L."/>
            <person name="Shao M."/>
            <person name="Duquette J."/>
            <person name="Hirsch C.N."/>
            <person name="Kimball J."/>
        </authorList>
    </citation>
    <scope>NUCLEOTIDE SEQUENCE</scope>
    <source>
        <tissue evidence="2">Fresh leaf tissue</tissue>
    </source>
</reference>
<feature type="region of interest" description="Disordered" evidence="1">
    <location>
        <begin position="38"/>
        <end position="58"/>
    </location>
</feature>
<keyword evidence="3" id="KW-1185">Reference proteome</keyword>
<dbReference type="AlphaFoldDB" id="A0A8J5V516"/>
<name>A0A8J5V516_ZIZPA</name>
<gene>
    <name evidence="2" type="ORF">GUJ93_ZPchr0009g1283</name>
</gene>
<evidence type="ECO:0000313" key="3">
    <source>
        <dbReference type="Proteomes" id="UP000729402"/>
    </source>
</evidence>